<feature type="chain" id="PRO_5041317913" description="Pectinesterase inhibitor domain-containing protein" evidence="4">
    <location>
        <begin position="18"/>
        <end position="185"/>
    </location>
</feature>
<sequence length="185" mass="20762">MLPLMVIWLSLIHSSSSSSASTLVTTHIHISYKIVDAICQVTQNPEFCKTTLKNFPRTKQADMHELGVITIILATEQARLNKYVVDQLLHGGDQGDQDDVAKNDLSNCLSDYTVTLGKLQGAYRLSDNKDYKGMTKLVNDAMKMTKKCEYRFQKPPTRPFPLGDNQQKMVWLNDIALATLDLLNG</sequence>
<dbReference type="PANTHER" id="PTHR36710:SF18">
    <property type="entry name" value="PECTINESTERASE INHIBITOR 5-RELATED"/>
    <property type="match status" value="1"/>
</dbReference>
<evidence type="ECO:0000256" key="2">
    <source>
        <dbReference type="ARBA" id="ARBA00023157"/>
    </source>
</evidence>
<keyword evidence="7" id="KW-1185">Reference proteome</keyword>
<proteinExistence type="inferred from homology"/>
<dbReference type="SUPFAM" id="SSF101148">
    <property type="entry name" value="Plant invertase/pectin methylesterase inhibitor"/>
    <property type="match status" value="1"/>
</dbReference>
<name>A0AA39W8S6_ACESA</name>
<keyword evidence="1 4" id="KW-0732">Signal</keyword>
<evidence type="ECO:0000313" key="7">
    <source>
        <dbReference type="Proteomes" id="UP001168877"/>
    </source>
</evidence>
<comment type="caution">
    <text evidence="6">The sequence shown here is derived from an EMBL/GenBank/DDBJ whole genome shotgun (WGS) entry which is preliminary data.</text>
</comment>
<dbReference type="InterPro" id="IPR006501">
    <property type="entry name" value="Pectinesterase_inhib_dom"/>
</dbReference>
<feature type="domain" description="Pectinesterase inhibitor" evidence="5">
    <location>
        <begin position="30"/>
        <end position="179"/>
    </location>
</feature>
<feature type="signal peptide" evidence="4">
    <location>
        <begin position="1"/>
        <end position="17"/>
    </location>
</feature>
<gene>
    <name evidence="6" type="ORF">LWI29_023350</name>
</gene>
<dbReference type="GO" id="GO:0046910">
    <property type="term" value="F:pectinesterase inhibitor activity"/>
    <property type="evidence" value="ECO:0007669"/>
    <property type="project" value="InterPro"/>
</dbReference>
<protein>
    <recommendedName>
        <fullName evidence="5">Pectinesterase inhibitor domain-containing protein</fullName>
    </recommendedName>
</protein>
<dbReference type="InterPro" id="IPR035513">
    <property type="entry name" value="Invertase/methylesterase_inhib"/>
</dbReference>
<dbReference type="Gene3D" id="1.20.140.40">
    <property type="entry name" value="Invertase/pectin methylesterase inhibitor family protein"/>
    <property type="match status" value="1"/>
</dbReference>
<reference evidence="6" key="1">
    <citation type="journal article" date="2022" name="Plant J.">
        <title>Strategies of tolerance reflected in two North American maple genomes.</title>
        <authorList>
            <person name="McEvoy S.L."/>
            <person name="Sezen U.U."/>
            <person name="Trouern-Trend A."/>
            <person name="McMahon S.M."/>
            <person name="Schaberg P.G."/>
            <person name="Yang J."/>
            <person name="Wegrzyn J.L."/>
            <person name="Swenson N.G."/>
        </authorList>
    </citation>
    <scope>NUCLEOTIDE SEQUENCE</scope>
    <source>
        <strain evidence="6">NS2018</strain>
    </source>
</reference>
<evidence type="ECO:0000256" key="1">
    <source>
        <dbReference type="ARBA" id="ARBA00022729"/>
    </source>
</evidence>
<dbReference type="InterPro" id="IPR052421">
    <property type="entry name" value="PCW_Enzyme_Inhibitor"/>
</dbReference>
<reference evidence="6" key="2">
    <citation type="submission" date="2023-06" db="EMBL/GenBank/DDBJ databases">
        <authorList>
            <person name="Swenson N.G."/>
            <person name="Wegrzyn J.L."/>
            <person name="Mcevoy S.L."/>
        </authorList>
    </citation>
    <scope>NUCLEOTIDE SEQUENCE</scope>
    <source>
        <strain evidence="6">NS2018</strain>
        <tissue evidence="6">Leaf</tissue>
    </source>
</reference>
<dbReference type="Pfam" id="PF04043">
    <property type="entry name" value="PMEI"/>
    <property type="match status" value="1"/>
</dbReference>
<evidence type="ECO:0000256" key="4">
    <source>
        <dbReference type="SAM" id="SignalP"/>
    </source>
</evidence>
<keyword evidence="2" id="KW-1015">Disulfide bond</keyword>
<organism evidence="6 7">
    <name type="scientific">Acer saccharum</name>
    <name type="common">Sugar maple</name>
    <dbReference type="NCBI Taxonomy" id="4024"/>
    <lineage>
        <taxon>Eukaryota</taxon>
        <taxon>Viridiplantae</taxon>
        <taxon>Streptophyta</taxon>
        <taxon>Embryophyta</taxon>
        <taxon>Tracheophyta</taxon>
        <taxon>Spermatophyta</taxon>
        <taxon>Magnoliopsida</taxon>
        <taxon>eudicotyledons</taxon>
        <taxon>Gunneridae</taxon>
        <taxon>Pentapetalae</taxon>
        <taxon>rosids</taxon>
        <taxon>malvids</taxon>
        <taxon>Sapindales</taxon>
        <taxon>Sapindaceae</taxon>
        <taxon>Hippocastanoideae</taxon>
        <taxon>Acereae</taxon>
        <taxon>Acer</taxon>
    </lineage>
</organism>
<dbReference type="PANTHER" id="PTHR36710">
    <property type="entry name" value="PECTINESTERASE INHIBITOR-LIKE"/>
    <property type="match status" value="1"/>
</dbReference>
<dbReference type="InterPro" id="IPR034086">
    <property type="entry name" value="PMEI_plant"/>
</dbReference>
<dbReference type="SMART" id="SM00856">
    <property type="entry name" value="PMEI"/>
    <property type="match status" value="1"/>
</dbReference>
<dbReference type="NCBIfam" id="TIGR01614">
    <property type="entry name" value="PME_inhib"/>
    <property type="match status" value="1"/>
</dbReference>
<comment type="similarity">
    <text evidence="3">Belongs to the PMEI family.</text>
</comment>
<dbReference type="EMBL" id="JAUESC010000001">
    <property type="protein sequence ID" value="KAK0607963.1"/>
    <property type="molecule type" value="Genomic_DNA"/>
</dbReference>
<evidence type="ECO:0000256" key="3">
    <source>
        <dbReference type="ARBA" id="ARBA00038471"/>
    </source>
</evidence>
<dbReference type="AlphaFoldDB" id="A0AA39W8S6"/>
<dbReference type="Proteomes" id="UP001168877">
    <property type="component" value="Unassembled WGS sequence"/>
</dbReference>
<accession>A0AA39W8S6</accession>
<evidence type="ECO:0000259" key="5">
    <source>
        <dbReference type="SMART" id="SM00856"/>
    </source>
</evidence>
<evidence type="ECO:0000313" key="6">
    <source>
        <dbReference type="EMBL" id="KAK0607963.1"/>
    </source>
</evidence>
<dbReference type="CDD" id="cd15797">
    <property type="entry name" value="PMEI"/>
    <property type="match status" value="1"/>
</dbReference>